<dbReference type="GO" id="GO:0051879">
    <property type="term" value="F:Hsp90 protein binding"/>
    <property type="evidence" value="ECO:0007669"/>
    <property type="project" value="TreeGrafter"/>
</dbReference>
<dbReference type="SMART" id="SM00028">
    <property type="entry name" value="TPR"/>
    <property type="match status" value="3"/>
</dbReference>
<dbReference type="PANTHER" id="PTHR22904:SF523">
    <property type="entry name" value="STRESS-INDUCED-PHOSPHOPROTEIN 1"/>
    <property type="match status" value="1"/>
</dbReference>
<keyword evidence="2" id="KW-0802">TPR repeat</keyword>
<protein>
    <submittedName>
        <fullName evidence="3">Uncharacterized protein</fullName>
    </submittedName>
</protein>
<dbReference type="Gene3D" id="1.25.40.10">
    <property type="entry name" value="Tetratricopeptide repeat domain"/>
    <property type="match status" value="1"/>
</dbReference>
<evidence type="ECO:0000313" key="3">
    <source>
        <dbReference type="EMBL" id="CDS11767.1"/>
    </source>
</evidence>
<dbReference type="OrthoDB" id="2242153at2759"/>
<dbReference type="InterPro" id="IPR019734">
    <property type="entry name" value="TPR_rpt"/>
</dbReference>
<dbReference type="Gene3D" id="3.80.10.10">
    <property type="entry name" value="Ribonuclease Inhibitor"/>
    <property type="match status" value="2"/>
</dbReference>
<keyword evidence="1" id="KW-0677">Repeat</keyword>
<accession>A0A077WY70</accession>
<dbReference type="InterPro" id="IPR032675">
    <property type="entry name" value="LRR_dom_sf"/>
</dbReference>
<dbReference type="InterPro" id="IPR011990">
    <property type="entry name" value="TPR-like_helical_dom_sf"/>
</dbReference>
<evidence type="ECO:0000256" key="2">
    <source>
        <dbReference type="ARBA" id="ARBA00022803"/>
    </source>
</evidence>
<dbReference type="AlphaFoldDB" id="A0A077WY70"/>
<dbReference type="SUPFAM" id="SSF52047">
    <property type="entry name" value="RNI-like"/>
    <property type="match status" value="1"/>
</dbReference>
<sequence>MHPDLVDSITSAHISPDALLQHFDQGQVEFHNKQYQASSHHFTAAIDEATNSLSTLLLSRALAYTNDEQHDLALADACKVIEFTPASADGYLCAGDIHVVMDNKEKALQIYRNGVANASKEHPRYHRLEESLQHLYHNVILPINSHLMERLGKRIANHIFSLLPLRDRIVCTTTCHTWRTYLYSWEGMWHHLRFTSGISSQCLDSVFMQMKNHGDQVKTCTIAAKWEDFDLAPRILEHLVLGLKCCNLKAISVDNCNVKTTQWIIRLLRMNIKTIKSLALIKVAQQLYPVIHQVLDLCPGITSLVFDLYEHRNAQVKAPDVDYVSEKVIPSSEWRPGAPLALQKLKLTTNFFQRHNKGVFTLAHLLSTLLPHCHELCYLVVRGSMTQCLDSVIDALNAYCPKLKGLDLNGAAFGDPFPPLSALAIRTTFLQKNGLCDDFGQKLAALAMHIAPHIHQLRLDITSHTQMVLKALAEVKTPRLEDLKLTLFRPSRKDTIDQVDQVHCNELIRAVIQGCSMTRLKKVALLGISIDDSILDSLPTALKALDLYIRDNTITCQGLQRCFSRMHKLEKLTLDYKHSSKGEIIMSYELLNVITQLPSIIEIDLFFGPGNNGNQLRIVSQFAKELRSMHPQLPLRKLTLLGAITVELSALEDLVCLPNLEYLYVKMADGIKVEQIKEVLHNTKMKDTVKALTVEAKVDDMIDTITFKNGEIVSHKD</sequence>
<proteinExistence type="predicted"/>
<name>A0A077WY70_9FUNG</name>
<reference evidence="3" key="1">
    <citation type="journal article" date="2014" name="Genome Announc.">
        <title>De novo whole-genome sequence and genome annotation of Lichtheimia ramosa.</title>
        <authorList>
            <person name="Linde J."/>
            <person name="Schwartze V."/>
            <person name="Binder U."/>
            <person name="Lass-Florl C."/>
            <person name="Voigt K."/>
            <person name="Horn F."/>
        </authorList>
    </citation>
    <scope>NUCLEOTIDE SEQUENCE</scope>
    <source>
        <strain evidence="3">JMRC FSU:6197</strain>
    </source>
</reference>
<dbReference type="PANTHER" id="PTHR22904">
    <property type="entry name" value="TPR REPEAT CONTAINING PROTEIN"/>
    <property type="match status" value="1"/>
</dbReference>
<dbReference type="SUPFAM" id="SSF81383">
    <property type="entry name" value="F-box domain"/>
    <property type="match status" value="1"/>
</dbReference>
<gene>
    <name evidence="3" type="ORF">LRAMOSA04030</name>
</gene>
<organism evidence="3">
    <name type="scientific">Lichtheimia ramosa</name>
    <dbReference type="NCBI Taxonomy" id="688394"/>
    <lineage>
        <taxon>Eukaryota</taxon>
        <taxon>Fungi</taxon>
        <taxon>Fungi incertae sedis</taxon>
        <taxon>Mucoromycota</taxon>
        <taxon>Mucoromycotina</taxon>
        <taxon>Mucoromycetes</taxon>
        <taxon>Mucorales</taxon>
        <taxon>Lichtheimiaceae</taxon>
        <taxon>Lichtheimia</taxon>
    </lineage>
</organism>
<evidence type="ECO:0000256" key="1">
    <source>
        <dbReference type="ARBA" id="ARBA00022737"/>
    </source>
</evidence>
<dbReference type="SUPFAM" id="SSF48452">
    <property type="entry name" value="TPR-like"/>
    <property type="match status" value="1"/>
</dbReference>
<dbReference type="EMBL" id="LK023346">
    <property type="protein sequence ID" value="CDS11767.1"/>
    <property type="molecule type" value="Genomic_DNA"/>
</dbReference>
<dbReference type="InterPro" id="IPR036047">
    <property type="entry name" value="F-box-like_dom_sf"/>
</dbReference>